<keyword evidence="2" id="KW-0132">Cell division</keyword>
<dbReference type="OrthoDB" id="9806226at2"/>
<dbReference type="PANTHER" id="PTHR34298:SF2">
    <property type="entry name" value="SEGREGATION AND CONDENSATION PROTEIN B"/>
    <property type="match status" value="1"/>
</dbReference>
<dbReference type="GO" id="GO:0051304">
    <property type="term" value="P:chromosome separation"/>
    <property type="evidence" value="ECO:0007669"/>
    <property type="project" value="InterPro"/>
</dbReference>
<dbReference type="InterPro" id="IPR005234">
    <property type="entry name" value="ScpB_csome_segregation"/>
</dbReference>
<evidence type="ECO:0000313" key="8">
    <source>
        <dbReference type="Proteomes" id="UP000182744"/>
    </source>
</evidence>
<evidence type="ECO:0000313" key="5">
    <source>
        <dbReference type="EMBL" id="MDY5153095.1"/>
    </source>
</evidence>
<keyword evidence="1" id="KW-0963">Cytoplasm</keyword>
<dbReference type="GO" id="GO:0051301">
    <property type="term" value="P:cell division"/>
    <property type="evidence" value="ECO:0007669"/>
    <property type="project" value="UniProtKB-KW"/>
</dbReference>
<evidence type="ECO:0000256" key="3">
    <source>
        <dbReference type="ARBA" id="ARBA00022829"/>
    </source>
</evidence>
<reference evidence="7 9" key="3">
    <citation type="submission" date="2018-11" db="EMBL/GenBank/DDBJ databases">
        <authorList>
            <consortium name="Pathogen Informatics"/>
        </authorList>
    </citation>
    <scope>NUCLEOTIDE SEQUENCE [LARGE SCALE GENOMIC DNA]</scope>
    <source>
        <strain evidence="7 9">NCTC10327</strain>
    </source>
</reference>
<dbReference type="InterPro" id="IPR036388">
    <property type="entry name" value="WH-like_DNA-bd_sf"/>
</dbReference>
<evidence type="ECO:0000256" key="1">
    <source>
        <dbReference type="ARBA" id="ARBA00022490"/>
    </source>
</evidence>
<reference evidence="6" key="1">
    <citation type="submission" date="2016-10" db="EMBL/GenBank/DDBJ databases">
        <authorList>
            <person name="de Groot N.N."/>
        </authorList>
    </citation>
    <scope>NUCLEOTIDE SEQUENCE [LARGE SCALE GENOMIC DNA]</scope>
    <source>
        <strain evidence="6">DSM 20639</strain>
    </source>
</reference>
<evidence type="ECO:0000256" key="4">
    <source>
        <dbReference type="ARBA" id="ARBA00023306"/>
    </source>
</evidence>
<accession>A0A1G7BYP3</accession>
<keyword evidence="3" id="KW-0159">Chromosome partition</keyword>
<dbReference type="PIRSF" id="PIRSF019345">
    <property type="entry name" value="ScpB"/>
    <property type="match status" value="1"/>
</dbReference>
<dbReference type="SUPFAM" id="SSF46785">
    <property type="entry name" value="Winged helix' DNA-binding domain"/>
    <property type="match status" value="2"/>
</dbReference>
<evidence type="ECO:0000313" key="9">
    <source>
        <dbReference type="Proteomes" id="UP000269974"/>
    </source>
</evidence>
<dbReference type="EMBL" id="UYIO01000001">
    <property type="protein sequence ID" value="VDG76481.1"/>
    <property type="molecule type" value="Genomic_DNA"/>
</dbReference>
<evidence type="ECO:0000313" key="7">
    <source>
        <dbReference type="EMBL" id="VDG76481.1"/>
    </source>
</evidence>
<name>A0A1G7BYP3_9ACTO</name>
<evidence type="ECO:0000256" key="2">
    <source>
        <dbReference type="ARBA" id="ARBA00022618"/>
    </source>
</evidence>
<dbReference type="Proteomes" id="UP000269974">
    <property type="component" value="Unassembled WGS sequence"/>
</dbReference>
<reference evidence="8" key="2">
    <citation type="submission" date="2016-10" db="EMBL/GenBank/DDBJ databases">
        <authorList>
            <person name="Varghese N."/>
        </authorList>
    </citation>
    <scope>NUCLEOTIDE SEQUENCE [LARGE SCALE GENOMIC DNA]</scope>
    <source>
        <strain evidence="8">DSM 20639</strain>
    </source>
</reference>
<protein>
    <submittedName>
        <fullName evidence="7">Chromosome segregation and condensation protein ScpB</fullName>
    </submittedName>
    <submittedName>
        <fullName evidence="5">SMC-Scp complex subunit ScpB</fullName>
    </submittedName>
    <submittedName>
        <fullName evidence="6">Segregation and condensation protein B</fullName>
    </submittedName>
</protein>
<dbReference type="Pfam" id="PF04079">
    <property type="entry name" value="SMC_ScpB"/>
    <property type="match status" value="1"/>
</dbReference>
<dbReference type="AlphaFoldDB" id="A0A1G7BYP3"/>
<sequence>MDEHKGALEALLFIADNPLPVTQLAAAIGQNEEVTTLLLEELQEEYAQGRPRGFVLRNVGGGWRFYTNPQFGEIVTAHLVEGHSGKLSTAALETLAVIAYQQPVTRAQIAQVRGVSVDGVVKTLATRGFIEPCGETEVTGATLWGTTNYFLEAMGMNSLDELPPLAPYLPARGELDEVEKEIR</sequence>
<keyword evidence="4" id="KW-0131">Cell cycle</keyword>
<dbReference type="EMBL" id="FNAU01000006">
    <property type="protein sequence ID" value="SDE32177.1"/>
    <property type="molecule type" value="Genomic_DNA"/>
</dbReference>
<reference evidence="5" key="4">
    <citation type="submission" date="2023-10" db="EMBL/GenBank/DDBJ databases">
        <title>Whole Genome based description of the genera Actinobaculum and Actinotignum reveals a complex phylogenetic relationship within the species included in the genus Actinotignum.</title>
        <authorList>
            <person name="Jensen C.S."/>
            <person name="Dargis R."/>
            <person name="Kemp M."/>
            <person name="Christensen J.J."/>
        </authorList>
    </citation>
    <scope>NUCLEOTIDE SEQUENCE</scope>
    <source>
        <strain evidence="5">Actinobaculum_suis_CCUG19206T</strain>
    </source>
</reference>
<dbReference type="NCBIfam" id="TIGR00281">
    <property type="entry name" value="SMC-Scp complex subunit ScpB"/>
    <property type="match status" value="1"/>
</dbReference>
<dbReference type="InterPro" id="IPR036390">
    <property type="entry name" value="WH_DNA-bd_sf"/>
</dbReference>
<keyword evidence="8" id="KW-1185">Reference proteome</keyword>
<dbReference type="Proteomes" id="UP001273799">
    <property type="component" value="Unassembled WGS sequence"/>
</dbReference>
<dbReference type="Gene3D" id="1.10.10.10">
    <property type="entry name" value="Winged helix-like DNA-binding domain superfamily/Winged helix DNA-binding domain"/>
    <property type="match status" value="2"/>
</dbReference>
<proteinExistence type="predicted"/>
<organism evidence="6 8">
    <name type="scientific">Actinobaculum suis</name>
    <dbReference type="NCBI Taxonomy" id="1657"/>
    <lineage>
        <taxon>Bacteria</taxon>
        <taxon>Bacillati</taxon>
        <taxon>Actinomycetota</taxon>
        <taxon>Actinomycetes</taxon>
        <taxon>Actinomycetales</taxon>
        <taxon>Actinomycetaceae</taxon>
        <taxon>Actinobaculum</taxon>
    </lineage>
</organism>
<dbReference type="RefSeq" id="WP_083078671.1">
    <property type="nucleotide sequence ID" value="NZ_FNAU01000006.1"/>
</dbReference>
<dbReference type="PANTHER" id="PTHR34298">
    <property type="entry name" value="SEGREGATION AND CONDENSATION PROTEIN B"/>
    <property type="match status" value="1"/>
</dbReference>
<dbReference type="Proteomes" id="UP000182744">
    <property type="component" value="Unassembled WGS sequence"/>
</dbReference>
<dbReference type="EMBL" id="JAWNFU010000002">
    <property type="protein sequence ID" value="MDY5153095.1"/>
    <property type="molecule type" value="Genomic_DNA"/>
</dbReference>
<evidence type="ECO:0000313" key="6">
    <source>
        <dbReference type="EMBL" id="SDE32177.1"/>
    </source>
</evidence>
<gene>
    <name evidence="5" type="primary">scpB</name>
    <name evidence="7" type="ORF">NCTC10327_01118</name>
    <name evidence="5" type="ORF">R6G71_03395</name>
    <name evidence="6" type="ORF">SAMN05421878_10639</name>
</gene>